<accession>A0A5J9V6Z4</accession>
<dbReference type="PANTHER" id="PTHR33527">
    <property type="entry name" value="OS07G0274300 PROTEIN"/>
    <property type="match status" value="1"/>
</dbReference>
<gene>
    <name evidence="1" type="ORF">EJB05_23384</name>
</gene>
<evidence type="ECO:0000313" key="2">
    <source>
        <dbReference type="Proteomes" id="UP000324897"/>
    </source>
</evidence>
<dbReference type="Proteomes" id="UP000324897">
    <property type="component" value="Chromosome 1"/>
</dbReference>
<dbReference type="OrthoDB" id="664476at2759"/>
<dbReference type="Gramene" id="TVU31686">
    <property type="protein sequence ID" value="TVU31686"/>
    <property type="gene ID" value="EJB05_23384"/>
</dbReference>
<reference evidence="1 2" key="1">
    <citation type="journal article" date="2019" name="Sci. Rep.">
        <title>A high-quality genome of Eragrostis curvula grass provides insights into Poaceae evolution and supports new strategies to enhance forage quality.</title>
        <authorList>
            <person name="Carballo J."/>
            <person name="Santos B.A.C.M."/>
            <person name="Zappacosta D."/>
            <person name="Garbus I."/>
            <person name="Selva J.P."/>
            <person name="Gallo C.A."/>
            <person name="Diaz A."/>
            <person name="Albertini E."/>
            <person name="Caccamo M."/>
            <person name="Echenique V."/>
        </authorList>
    </citation>
    <scope>NUCLEOTIDE SEQUENCE [LARGE SCALE GENOMIC DNA]</scope>
    <source>
        <strain evidence="2">cv. Victoria</strain>
        <tissue evidence="1">Leaf</tissue>
    </source>
</reference>
<evidence type="ECO:0000313" key="1">
    <source>
        <dbReference type="EMBL" id="TVU31686.1"/>
    </source>
</evidence>
<keyword evidence="2" id="KW-1185">Reference proteome</keyword>
<feature type="non-terminal residue" evidence="1">
    <location>
        <position position="1"/>
    </location>
</feature>
<dbReference type="EMBL" id="RWGY01000011">
    <property type="protein sequence ID" value="TVU31686.1"/>
    <property type="molecule type" value="Genomic_DNA"/>
</dbReference>
<dbReference type="PANTHER" id="PTHR33527:SF23">
    <property type="entry name" value="RRM DOMAIN-CONTAINING PROTEIN"/>
    <property type="match status" value="1"/>
</dbReference>
<comment type="caution">
    <text evidence="1">The sequence shown here is derived from an EMBL/GenBank/DDBJ whole genome shotgun (WGS) entry which is preliminary data.</text>
</comment>
<name>A0A5J9V6Z4_9POAL</name>
<dbReference type="AlphaFoldDB" id="A0A5J9V6Z4"/>
<organism evidence="1 2">
    <name type="scientific">Eragrostis curvula</name>
    <name type="common">weeping love grass</name>
    <dbReference type="NCBI Taxonomy" id="38414"/>
    <lineage>
        <taxon>Eukaryota</taxon>
        <taxon>Viridiplantae</taxon>
        <taxon>Streptophyta</taxon>
        <taxon>Embryophyta</taxon>
        <taxon>Tracheophyta</taxon>
        <taxon>Spermatophyta</taxon>
        <taxon>Magnoliopsida</taxon>
        <taxon>Liliopsida</taxon>
        <taxon>Poales</taxon>
        <taxon>Poaceae</taxon>
        <taxon>PACMAD clade</taxon>
        <taxon>Chloridoideae</taxon>
        <taxon>Eragrostideae</taxon>
        <taxon>Eragrostidinae</taxon>
        <taxon>Eragrostis</taxon>
    </lineage>
</organism>
<sequence>MSPNTVVRVWESLDAFQVARKAYERVLAPTPSQAQEEVAKNAICLLLWMETIVGVKVLQDVLAMESDSTTLSQVIQEADAVHSYVVRGHDDLTPEHLEGIPAITALCGGGRLVDSRFFEFHRNLVAHGVGVIQDNVAPLLFNDRLHVMLLRYENEVRLSVNPRRAPALLEPFVARTRTPPEDSRAAFVSFPDSPPTSPERILGYFERVLGFKHHIERIVMEQPREGEVPKHGIIVFKSAELREEAMMNETPIFFRINGHDMWVQLYQPLF</sequence>
<protein>
    <submittedName>
        <fullName evidence="1">Uncharacterized protein</fullName>
    </submittedName>
</protein>
<proteinExistence type="predicted"/>